<evidence type="ECO:0000256" key="3">
    <source>
        <dbReference type="ARBA" id="ARBA00022989"/>
    </source>
</evidence>
<evidence type="ECO:0000313" key="7">
    <source>
        <dbReference type="EMBL" id="KAH3682280.1"/>
    </source>
</evidence>
<keyword evidence="2 6" id="KW-0812">Transmembrane</keyword>
<dbReference type="GO" id="GO:0016020">
    <property type="term" value="C:membrane"/>
    <property type="evidence" value="ECO:0007669"/>
    <property type="project" value="UniProtKB-SubCell"/>
</dbReference>
<keyword evidence="4 6" id="KW-0472">Membrane</keyword>
<feature type="compositionally biased region" description="Polar residues" evidence="5">
    <location>
        <begin position="290"/>
        <end position="306"/>
    </location>
</feature>
<dbReference type="InterPro" id="IPR051645">
    <property type="entry name" value="PER33/POM33_regulator"/>
</dbReference>
<proteinExistence type="predicted"/>
<reference evidence="7" key="1">
    <citation type="journal article" date="2021" name="Open Biol.">
        <title>Shared evolutionary footprints suggest mitochondrial oxidative damage underlies multiple complex I losses in fungi.</title>
        <authorList>
            <person name="Schikora-Tamarit M.A."/>
            <person name="Marcet-Houben M."/>
            <person name="Nosek J."/>
            <person name="Gabaldon T."/>
        </authorList>
    </citation>
    <scope>NUCLEOTIDE SEQUENCE</scope>
    <source>
        <strain evidence="7">CBS2887</strain>
    </source>
</reference>
<keyword evidence="8" id="KW-1185">Reference proteome</keyword>
<dbReference type="PANTHER" id="PTHR12703">
    <property type="entry name" value="TRANSMEMBRANE PROTEIN 33"/>
    <property type="match status" value="1"/>
</dbReference>
<dbReference type="PANTHER" id="PTHR12703:SF3">
    <property type="entry name" value="ABR032WP"/>
    <property type="match status" value="1"/>
</dbReference>
<feature type="transmembrane region" description="Helical" evidence="6">
    <location>
        <begin position="51"/>
        <end position="73"/>
    </location>
</feature>
<dbReference type="GO" id="GO:0005783">
    <property type="term" value="C:endoplasmic reticulum"/>
    <property type="evidence" value="ECO:0007669"/>
    <property type="project" value="TreeGrafter"/>
</dbReference>
<accession>A0A9P8TKQ5</accession>
<feature type="transmembrane region" description="Helical" evidence="6">
    <location>
        <begin position="85"/>
        <end position="110"/>
    </location>
</feature>
<comment type="caution">
    <text evidence="7">The sequence shown here is derived from an EMBL/GenBank/DDBJ whole genome shotgun (WGS) entry which is preliminary data.</text>
</comment>
<organism evidence="7 8">
    <name type="scientific">Wickerhamomyces pijperi</name>
    <name type="common">Yeast</name>
    <name type="synonym">Pichia pijperi</name>
    <dbReference type="NCBI Taxonomy" id="599730"/>
    <lineage>
        <taxon>Eukaryota</taxon>
        <taxon>Fungi</taxon>
        <taxon>Dikarya</taxon>
        <taxon>Ascomycota</taxon>
        <taxon>Saccharomycotina</taxon>
        <taxon>Saccharomycetes</taxon>
        <taxon>Phaffomycetales</taxon>
        <taxon>Wickerhamomycetaceae</taxon>
        <taxon>Wickerhamomyces</taxon>
    </lineage>
</organism>
<protein>
    <recommendedName>
        <fullName evidence="9">Transmembrane protein</fullName>
    </recommendedName>
</protein>
<feature type="transmembrane region" description="Helical" evidence="6">
    <location>
        <begin position="192"/>
        <end position="211"/>
    </location>
</feature>
<dbReference type="GO" id="GO:0071786">
    <property type="term" value="P:endoplasmic reticulum tubular network organization"/>
    <property type="evidence" value="ECO:0007669"/>
    <property type="project" value="TreeGrafter"/>
</dbReference>
<evidence type="ECO:0000256" key="5">
    <source>
        <dbReference type="SAM" id="MobiDB-lite"/>
    </source>
</evidence>
<reference evidence="7" key="2">
    <citation type="submission" date="2021-01" db="EMBL/GenBank/DDBJ databases">
        <authorList>
            <person name="Schikora-Tamarit M.A."/>
        </authorList>
    </citation>
    <scope>NUCLEOTIDE SEQUENCE</scope>
    <source>
        <strain evidence="7">CBS2887</strain>
    </source>
</reference>
<evidence type="ECO:0000313" key="8">
    <source>
        <dbReference type="Proteomes" id="UP000774326"/>
    </source>
</evidence>
<dbReference type="EMBL" id="JAEUBG010003806">
    <property type="protein sequence ID" value="KAH3682280.1"/>
    <property type="molecule type" value="Genomic_DNA"/>
</dbReference>
<evidence type="ECO:0000256" key="2">
    <source>
        <dbReference type="ARBA" id="ARBA00022692"/>
    </source>
</evidence>
<dbReference type="OrthoDB" id="5581259at2759"/>
<dbReference type="AlphaFoldDB" id="A0A9P8TKQ5"/>
<dbReference type="GO" id="GO:0061024">
    <property type="term" value="P:membrane organization"/>
    <property type="evidence" value="ECO:0007669"/>
    <property type="project" value="TreeGrafter"/>
</dbReference>
<evidence type="ECO:0000256" key="4">
    <source>
        <dbReference type="ARBA" id="ARBA00023136"/>
    </source>
</evidence>
<keyword evidence="3 6" id="KW-1133">Transmembrane helix</keyword>
<evidence type="ECO:0000256" key="1">
    <source>
        <dbReference type="ARBA" id="ARBA00004141"/>
    </source>
</evidence>
<feature type="transmembrane region" description="Helical" evidence="6">
    <location>
        <begin position="116"/>
        <end position="137"/>
    </location>
</feature>
<comment type="subcellular location">
    <subcellularLocation>
        <location evidence="1">Membrane</location>
        <topology evidence="1">Multi-pass membrane protein</topology>
    </subcellularLocation>
</comment>
<sequence length="374" mass="42818">MSSNQGTQQTGTKAFDSSIKEATNEQIKSSNIKTKKILRKIAKAPMPIKKYAWLAGHGLTLTCGSIYIVMYFLQFFRLISRTWYWIPLILYSFAFIGVIVSYTVTILTTFGKVTPSYHTLLATLNFQSLVLACIWLITRKSAFKLIPYFLIAGLQMSDMFQVKVVLRHEAIVSEIIAFAELFIFVTLTVDTLLFRGTSGFALVIYAAFYWIRLNFSPYTQAYILQKLTLIDAKIMKNQKPAVQEKWKKFLQFVKYRRQVMAETLAKKLDHEVEIEPTVKDEIKNKPLGDQTENYQIKGQSRTSPNELSKGVIVPTEYEIETKRKQKEKELEAKDQKLNGAKVQDKVEVTEEDSKDKLAQIKQKAEADIDKSQGA</sequence>
<name>A0A9P8TKQ5_WICPI</name>
<dbReference type="Proteomes" id="UP000774326">
    <property type="component" value="Unassembled WGS sequence"/>
</dbReference>
<evidence type="ECO:0008006" key="9">
    <source>
        <dbReference type="Google" id="ProtNLM"/>
    </source>
</evidence>
<feature type="region of interest" description="Disordered" evidence="5">
    <location>
        <begin position="325"/>
        <end position="374"/>
    </location>
</feature>
<gene>
    <name evidence="7" type="ORF">WICPIJ_006749</name>
</gene>
<feature type="region of interest" description="Disordered" evidence="5">
    <location>
        <begin position="283"/>
        <end position="311"/>
    </location>
</feature>
<evidence type="ECO:0000256" key="6">
    <source>
        <dbReference type="SAM" id="Phobius"/>
    </source>
</evidence>